<evidence type="ECO:0000256" key="7">
    <source>
        <dbReference type="ARBA" id="ARBA00022605"/>
    </source>
</evidence>
<dbReference type="AlphaFoldDB" id="A0A0F8X370"/>
<evidence type="ECO:0000256" key="5">
    <source>
        <dbReference type="ARBA" id="ARBA00012550"/>
    </source>
</evidence>
<evidence type="ECO:0000256" key="1">
    <source>
        <dbReference type="ARBA" id="ARBA00000901"/>
    </source>
</evidence>
<dbReference type="HAMAP" id="MF_01014">
    <property type="entry name" value="HisA"/>
    <property type="match status" value="1"/>
</dbReference>
<evidence type="ECO:0000256" key="4">
    <source>
        <dbReference type="ARBA" id="ARBA00009667"/>
    </source>
</evidence>
<dbReference type="CDD" id="cd04732">
    <property type="entry name" value="HisA"/>
    <property type="match status" value="1"/>
</dbReference>
<evidence type="ECO:0000256" key="9">
    <source>
        <dbReference type="ARBA" id="ARBA00023235"/>
    </source>
</evidence>
<evidence type="ECO:0000256" key="3">
    <source>
        <dbReference type="ARBA" id="ARBA00005133"/>
    </source>
</evidence>
<dbReference type="EMBL" id="LAZR01061455">
    <property type="protein sequence ID" value="KKK63547.1"/>
    <property type="molecule type" value="Genomic_DNA"/>
</dbReference>
<comment type="similarity">
    <text evidence="4">Belongs to the HisA/HisF family.</text>
</comment>
<dbReference type="InterPro" id="IPR006063">
    <property type="entry name" value="HisA_bact_arch"/>
</dbReference>
<protein>
    <recommendedName>
        <fullName evidence="5">1-(5-phosphoribosyl)-5-[(5-phosphoribosylamino)methylideneamino]imidazole-4-carboxamideisomerase</fullName>
        <ecNumber evidence="5">5.3.1.16</ecNumber>
    </recommendedName>
</protein>
<keyword evidence="8" id="KW-0368">Histidine biosynthesis</keyword>
<comment type="subcellular location">
    <subcellularLocation>
        <location evidence="2">Cytoplasm</location>
    </subcellularLocation>
</comment>
<dbReference type="Gene3D" id="3.20.20.70">
    <property type="entry name" value="Aldolase class I"/>
    <property type="match status" value="1"/>
</dbReference>
<dbReference type="InterPro" id="IPR013785">
    <property type="entry name" value="Aldolase_TIM"/>
</dbReference>
<evidence type="ECO:0000256" key="8">
    <source>
        <dbReference type="ARBA" id="ARBA00023102"/>
    </source>
</evidence>
<dbReference type="Pfam" id="PF00977">
    <property type="entry name" value="His_biosynth"/>
    <property type="match status" value="1"/>
</dbReference>
<sequence>MDVLPSIDLRGGQVVRLAQGDYDRQTVYSADPSAVAREFASAGARWIHVVDLDAALSGERTNAEAIRGVCRAVDAAVELGGGIRDDAAVVSALELGVRRVIIGSAALKDWAWFERLAQQDGLAGKVVLGLDARGEIPAVHGWTEQTELTVAEVARRAGSLPLAAIVYTDIDRDGMLTGPNLEMTVQVAEISQLPVIASGGVSGIEDVVRCMQAGCAGVIVGRAWYEGRIDLAQACRLGAG</sequence>
<evidence type="ECO:0000256" key="6">
    <source>
        <dbReference type="ARBA" id="ARBA00022490"/>
    </source>
</evidence>
<evidence type="ECO:0000313" key="10">
    <source>
        <dbReference type="EMBL" id="KKK63547.1"/>
    </source>
</evidence>
<dbReference type="FunFam" id="3.20.20.70:FF:000009">
    <property type="entry name" value="1-(5-phosphoribosyl)-5-[(5-phosphoribosylamino)methylideneamino] imidazole-4-carboxamide isomerase"/>
    <property type="match status" value="1"/>
</dbReference>
<dbReference type="EC" id="5.3.1.16" evidence="5"/>
<comment type="pathway">
    <text evidence="3">Amino-acid biosynthesis; L-histidine biosynthesis; L-histidine from 5-phospho-alpha-D-ribose 1-diphosphate: step 4/9.</text>
</comment>
<proteinExistence type="inferred from homology"/>
<comment type="catalytic activity">
    <reaction evidence="1">
        <text>1-(5-phospho-beta-D-ribosyl)-5-[(5-phospho-beta-D-ribosylamino)methylideneamino]imidazole-4-carboxamide = 5-[(5-phospho-1-deoxy-D-ribulos-1-ylimino)methylamino]-1-(5-phospho-beta-D-ribosyl)imidazole-4-carboxamide</text>
        <dbReference type="Rhea" id="RHEA:15469"/>
        <dbReference type="ChEBI" id="CHEBI:58435"/>
        <dbReference type="ChEBI" id="CHEBI:58525"/>
        <dbReference type="EC" id="5.3.1.16"/>
    </reaction>
</comment>
<keyword evidence="9" id="KW-0413">Isomerase</keyword>
<keyword evidence="6" id="KW-0963">Cytoplasm</keyword>
<dbReference type="GO" id="GO:0005737">
    <property type="term" value="C:cytoplasm"/>
    <property type="evidence" value="ECO:0007669"/>
    <property type="project" value="UniProtKB-SubCell"/>
</dbReference>
<dbReference type="InterPro" id="IPR044524">
    <property type="entry name" value="Isoase_HisA-like"/>
</dbReference>
<dbReference type="GO" id="GO:0003949">
    <property type="term" value="F:1-(5-phosphoribosyl)-5-[(5-phosphoribosylamino)methylideneamino]imidazole-4-carboxamide isomerase activity"/>
    <property type="evidence" value="ECO:0007669"/>
    <property type="project" value="UniProtKB-EC"/>
</dbReference>
<accession>A0A0F8X370</accession>
<dbReference type="GO" id="GO:0000105">
    <property type="term" value="P:L-histidine biosynthetic process"/>
    <property type="evidence" value="ECO:0007669"/>
    <property type="project" value="UniProtKB-UniPathway"/>
</dbReference>
<organism evidence="10">
    <name type="scientific">marine sediment metagenome</name>
    <dbReference type="NCBI Taxonomy" id="412755"/>
    <lineage>
        <taxon>unclassified sequences</taxon>
        <taxon>metagenomes</taxon>
        <taxon>ecological metagenomes</taxon>
    </lineage>
</organism>
<dbReference type="SUPFAM" id="SSF51366">
    <property type="entry name" value="Ribulose-phoshate binding barrel"/>
    <property type="match status" value="1"/>
</dbReference>
<dbReference type="PANTHER" id="PTHR43090:SF2">
    <property type="entry name" value="1-(5-PHOSPHORIBOSYL)-5-[(5-PHOSPHORIBOSYLAMINO)METHYLIDENEAMINO] IMIDAZOLE-4-CARBOXAMIDE ISOMERASE"/>
    <property type="match status" value="1"/>
</dbReference>
<dbReference type="UniPathway" id="UPA00031">
    <property type="reaction ID" value="UER00009"/>
</dbReference>
<evidence type="ECO:0000256" key="2">
    <source>
        <dbReference type="ARBA" id="ARBA00004496"/>
    </source>
</evidence>
<reference evidence="10" key="1">
    <citation type="journal article" date="2015" name="Nature">
        <title>Complex archaea that bridge the gap between prokaryotes and eukaryotes.</title>
        <authorList>
            <person name="Spang A."/>
            <person name="Saw J.H."/>
            <person name="Jorgensen S.L."/>
            <person name="Zaremba-Niedzwiedzka K."/>
            <person name="Martijn J."/>
            <person name="Lind A.E."/>
            <person name="van Eijk R."/>
            <person name="Schleper C."/>
            <person name="Guy L."/>
            <person name="Ettema T.J."/>
        </authorList>
    </citation>
    <scope>NUCLEOTIDE SEQUENCE</scope>
</reference>
<keyword evidence="7" id="KW-0028">Amino-acid biosynthesis</keyword>
<dbReference type="NCBIfam" id="TIGR00007">
    <property type="entry name" value="1-(5-phosphoribosyl)-5-[(5-phosphoribosylamino)methylideneamino]imidazole-4-carboxamide isomerase"/>
    <property type="match status" value="1"/>
</dbReference>
<dbReference type="GO" id="GO:0000162">
    <property type="term" value="P:L-tryptophan biosynthetic process"/>
    <property type="evidence" value="ECO:0007669"/>
    <property type="project" value="TreeGrafter"/>
</dbReference>
<dbReference type="InterPro" id="IPR011060">
    <property type="entry name" value="RibuloseP-bd_barrel"/>
</dbReference>
<dbReference type="InterPro" id="IPR023016">
    <property type="entry name" value="HisA/PriA"/>
</dbReference>
<comment type="caution">
    <text evidence="10">The sequence shown here is derived from an EMBL/GenBank/DDBJ whole genome shotgun (WGS) entry which is preliminary data.</text>
</comment>
<dbReference type="InterPro" id="IPR006062">
    <property type="entry name" value="His_biosynth"/>
</dbReference>
<dbReference type="PANTHER" id="PTHR43090">
    <property type="entry name" value="1-(5-PHOSPHORIBOSYL)-5-[(5-PHOSPHORIBOSYLAMINO)METHYLIDENEAMINO] IMIDAZOLE-4-CARBOXAMIDE ISOMERASE"/>
    <property type="match status" value="1"/>
</dbReference>
<name>A0A0F8X370_9ZZZZ</name>
<gene>
    <name evidence="10" type="ORF">LCGC14_2993190</name>
</gene>